<protein>
    <recommendedName>
        <fullName evidence="1">WDGH domain-containing protein</fullName>
    </recommendedName>
</protein>
<proteinExistence type="predicted"/>
<reference evidence="2" key="1">
    <citation type="submission" date="2023-01" db="EMBL/GenBank/DDBJ databases">
        <title>Human gut microbiome strain richness.</title>
        <authorList>
            <person name="Chen-Liaw A."/>
        </authorList>
    </citation>
    <scope>NUCLEOTIDE SEQUENCE</scope>
    <source>
        <strain evidence="2">D54st1_D6_D54t1_190329</strain>
    </source>
</reference>
<comment type="caution">
    <text evidence="2">The sequence shown here is derived from an EMBL/GenBank/DDBJ whole genome shotgun (WGS) entry which is preliminary data.</text>
</comment>
<name>A0AAW6AKC4_9ACTN</name>
<sequence>MEYEVKDRNEWFKDVKRLVRGLEVETVEDPFAWPTVTSVADGEDVLHALGLHPSRDVCGIVNVDIDEVHELVRLIEPEPVTGATSDGYHTFDELYHHRAVLFSVIVAMFRGRSWKSLHHHDGTMYDGMFIVGIDTPAGPATYHYDVEPYWDMFPCEVLERSPEWDGHTPGDAIERIGTLRDLLYAEAKEEGSAR</sequence>
<evidence type="ECO:0000313" key="2">
    <source>
        <dbReference type="EMBL" id="MDB1838194.1"/>
    </source>
</evidence>
<dbReference type="RefSeq" id="WP_195520553.1">
    <property type="nucleotide sequence ID" value="NZ_JADNPG010000003.1"/>
</dbReference>
<dbReference type="Pfam" id="PF25311">
    <property type="entry name" value="WDGH"/>
    <property type="match status" value="1"/>
</dbReference>
<accession>A0AAW6AKC4</accession>
<dbReference type="EMBL" id="JAQLEC010000002">
    <property type="protein sequence ID" value="MDB1838194.1"/>
    <property type="molecule type" value="Genomic_DNA"/>
</dbReference>
<dbReference type="InterPro" id="IPR057362">
    <property type="entry name" value="WDGH"/>
</dbReference>
<dbReference type="Proteomes" id="UP001212741">
    <property type="component" value="Unassembled WGS sequence"/>
</dbReference>
<feature type="domain" description="WDGH" evidence="1">
    <location>
        <begin position="83"/>
        <end position="177"/>
    </location>
</feature>
<dbReference type="AlphaFoldDB" id="A0AAW6AKC4"/>
<organism evidence="2 3">
    <name type="scientific">Collinsella aerofaciens</name>
    <dbReference type="NCBI Taxonomy" id="74426"/>
    <lineage>
        <taxon>Bacteria</taxon>
        <taxon>Bacillati</taxon>
        <taxon>Actinomycetota</taxon>
        <taxon>Coriobacteriia</taxon>
        <taxon>Coriobacteriales</taxon>
        <taxon>Coriobacteriaceae</taxon>
        <taxon>Collinsella</taxon>
    </lineage>
</organism>
<evidence type="ECO:0000259" key="1">
    <source>
        <dbReference type="Pfam" id="PF25311"/>
    </source>
</evidence>
<gene>
    <name evidence="2" type="ORF">PMW86_01095</name>
</gene>
<evidence type="ECO:0000313" key="3">
    <source>
        <dbReference type="Proteomes" id="UP001212741"/>
    </source>
</evidence>